<dbReference type="EMBL" id="CP018145">
    <property type="protein sequence ID" value="ASJ55608.1"/>
    <property type="molecule type" value="Genomic_DNA"/>
</dbReference>
<dbReference type="InterPro" id="IPR041796">
    <property type="entry name" value="Mre11_N"/>
</dbReference>
<dbReference type="InterPro" id="IPR004843">
    <property type="entry name" value="Calcineurin-like_PHP"/>
</dbReference>
<keyword evidence="1" id="KW-0378">Hydrolase</keyword>
<protein>
    <submittedName>
        <fullName evidence="4">DNA repair exonuclease</fullName>
    </submittedName>
</protein>
<proteinExistence type="predicted"/>
<sequence length="375" mass="42955">MLSFIHTADVHLDAPLQMLGERYELRQDDFRQTMKRIRDLVHEKGADFWLIAGDLLEYHGGRRSTAMFLRDLFASIAPIPVVIAPGNHDPWRADSFYQTLEWPGNVYWFTPEWGVYEFPEKSCVIYGWGFGQPHVYESPLDTFPGKLEGYAHHLMVLHASMLSGSGDEEHHPYAPVTLQQLVQTGMDYVAMGHIHKPEQFMHPVKKQPFAAYPGSPEGLTSKEVGERNVLYGELDHDGKLQLTAIPVQSRKIRKLEIAGNEVETTEQLIDRMEQQLIEEKDSDMMYITLTGERAAHFQPPLSVLQQRFSRFFVLQLTDRTWPDVDEDKLIADGGVWGRWLSKLAEAESRAQNEDEREIVRLAKQEALARIGGTIR</sequence>
<evidence type="ECO:0000313" key="5">
    <source>
        <dbReference type="Proteomes" id="UP000197781"/>
    </source>
</evidence>
<evidence type="ECO:0000256" key="1">
    <source>
        <dbReference type="ARBA" id="ARBA00022801"/>
    </source>
</evidence>
<keyword evidence="4" id="KW-0269">Exonuclease</keyword>
<feature type="domain" description="Calcineurin-like phosphoesterase" evidence="3">
    <location>
        <begin position="3"/>
        <end position="197"/>
    </location>
</feature>
<name>A0A220MKE3_9BACL</name>
<keyword evidence="2" id="KW-0175">Coiled coil</keyword>
<dbReference type="PANTHER" id="PTHR30337:SF7">
    <property type="entry name" value="PHOSPHOESTERASE"/>
    <property type="match status" value="1"/>
</dbReference>
<dbReference type="InterPro" id="IPR050535">
    <property type="entry name" value="DNA_Repair-Maintenance_Comp"/>
</dbReference>
<dbReference type="AlphaFoldDB" id="A0A220MKE3"/>
<evidence type="ECO:0000259" key="3">
    <source>
        <dbReference type="Pfam" id="PF00149"/>
    </source>
</evidence>
<evidence type="ECO:0000256" key="2">
    <source>
        <dbReference type="SAM" id="Coils"/>
    </source>
</evidence>
<gene>
    <name evidence="4" type="ORF">BP422_19885</name>
</gene>
<feature type="coiled-coil region" evidence="2">
    <location>
        <begin position="255"/>
        <end position="282"/>
    </location>
</feature>
<dbReference type="Gene3D" id="3.60.21.10">
    <property type="match status" value="1"/>
</dbReference>
<dbReference type="SUPFAM" id="SSF56300">
    <property type="entry name" value="Metallo-dependent phosphatases"/>
    <property type="match status" value="1"/>
</dbReference>
<accession>A0A220MKE3</accession>
<dbReference type="Pfam" id="PF00149">
    <property type="entry name" value="Metallophos"/>
    <property type="match status" value="1"/>
</dbReference>
<dbReference type="CDD" id="cd00840">
    <property type="entry name" value="MPP_Mre11_N"/>
    <property type="match status" value="1"/>
</dbReference>
<dbReference type="InterPro" id="IPR029052">
    <property type="entry name" value="Metallo-depent_PP-like"/>
</dbReference>
<dbReference type="GO" id="GO:0004527">
    <property type="term" value="F:exonuclease activity"/>
    <property type="evidence" value="ECO:0007669"/>
    <property type="project" value="UniProtKB-KW"/>
</dbReference>
<evidence type="ECO:0000313" key="4">
    <source>
        <dbReference type="EMBL" id="ASJ55608.1"/>
    </source>
</evidence>
<dbReference type="RefSeq" id="WP_088909257.1">
    <property type="nucleotide sequence ID" value="NZ_CP018145.1"/>
</dbReference>
<dbReference type="PANTHER" id="PTHR30337">
    <property type="entry name" value="COMPONENT OF ATP-DEPENDENT DSDNA EXONUCLEASE"/>
    <property type="match status" value="1"/>
</dbReference>
<dbReference type="Proteomes" id="UP000197781">
    <property type="component" value="Chromosome"/>
</dbReference>
<dbReference type="KEGG" id="bfm:BP422_19885"/>
<organism evidence="4 5">
    <name type="scientific">Brevibacillus formosus</name>
    <dbReference type="NCBI Taxonomy" id="54913"/>
    <lineage>
        <taxon>Bacteria</taxon>
        <taxon>Bacillati</taxon>
        <taxon>Bacillota</taxon>
        <taxon>Bacilli</taxon>
        <taxon>Bacillales</taxon>
        <taxon>Paenibacillaceae</taxon>
        <taxon>Brevibacillus</taxon>
    </lineage>
</organism>
<reference evidence="4 5" key="1">
    <citation type="submission" date="2016-11" db="EMBL/GenBank/DDBJ databases">
        <authorList>
            <person name="Jaros S."/>
            <person name="Januszkiewicz K."/>
            <person name="Wedrychowicz H."/>
        </authorList>
    </citation>
    <scope>NUCLEOTIDE SEQUENCE [LARGE SCALE GENOMIC DNA]</scope>
    <source>
        <strain evidence="4 5">NF2</strain>
    </source>
</reference>
<keyword evidence="4" id="KW-0540">Nuclease</keyword>